<name>A0A6N3DMV1_9FIRM</name>
<proteinExistence type="predicted"/>
<organism evidence="1">
    <name type="scientific">Intestinibacter bartlettii</name>
    <dbReference type="NCBI Taxonomy" id="261299"/>
    <lineage>
        <taxon>Bacteria</taxon>
        <taxon>Bacillati</taxon>
        <taxon>Bacillota</taxon>
        <taxon>Clostridia</taxon>
        <taxon>Peptostreptococcales</taxon>
        <taxon>Peptostreptococcaceae</taxon>
        <taxon>Intestinibacter</taxon>
    </lineage>
</organism>
<sequence length="363" mass="42281">MNKTTLSENIKKLGLRLFEDKTASELEDIIKEIFPSAEVMSDFVNYKNNLGHITFKINEPYTGEFGKTEIWNEVKIVEEYLRVYDLYIDIQKNDKNKAILKAYVSIDYLDNENELKYFNSNIETIYAVNEGNRILNYYIDAVTAQRQENEDYIEQYKDYSTQTIDEAELKLKAKALGKLLLDTQNLKHPNYRDIQNSIMSIFPSAKYKGCVDIYRKINTINVIQFSILEEYSGKITHNHVSSKAIKDAKAKAEFINICLEINEETGSAFIETKLCDAYIGNNKVLDIYERRIDIINLEHTLFENIKSEIESINKSLYLKGKKTAKECETLIISLLEKDEHKNEYVKDLLLKARNRYSRLGDIE</sequence>
<evidence type="ECO:0000313" key="1">
    <source>
        <dbReference type="EMBL" id="VYU28141.1"/>
    </source>
</evidence>
<gene>
    <name evidence="1" type="ORF">IBLFYP30_02233</name>
</gene>
<accession>A0A6N3DMV1</accession>
<dbReference type="RefSeq" id="WP_024038332.1">
    <property type="nucleotide sequence ID" value="NZ_CACRUE010000033.1"/>
</dbReference>
<dbReference type="EMBL" id="CACRUE010000033">
    <property type="protein sequence ID" value="VYU28141.1"/>
    <property type="molecule type" value="Genomic_DNA"/>
</dbReference>
<reference evidence="1" key="1">
    <citation type="submission" date="2019-11" db="EMBL/GenBank/DDBJ databases">
        <authorList>
            <person name="Feng L."/>
        </authorList>
    </citation>
    <scope>NUCLEOTIDE SEQUENCE</scope>
    <source>
        <strain evidence="1">IbartlettiiLFYP30</strain>
    </source>
</reference>
<protein>
    <submittedName>
        <fullName evidence="1">Uncharacterized protein</fullName>
    </submittedName>
</protein>
<dbReference type="AlphaFoldDB" id="A0A6N3DMV1"/>